<dbReference type="EMBL" id="VSRR010009734">
    <property type="protein sequence ID" value="MPC50780.1"/>
    <property type="molecule type" value="Genomic_DNA"/>
</dbReference>
<dbReference type="SUPFAM" id="SSF52799">
    <property type="entry name" value="(Phosphotyrosine protein) phosphatases II"/>
    <property type="match status" value="1"/>
</dbReference>
<name>A0A5B7FSL2_PORTR</name>
<evidence type="ECO:0000259" key="1">
    <source>
        <dbReference type="PROSITE" id="PS50055"/>
    </source>
</evidence>
<dbReference type="InterPro" id="IPR050348">
    <property type="entry name" value="Protein-Tyr_Phosphatase"/>
</dbReference>
<keyword evidence="3" id="KW-1185">Reference proteome</keyword>
<evidence type="ECO:0000313" key="2">
    <source>
        <dbReference type="EMBL" id="MPC50780.1"/>
    </source>
</evidence>
<gene>
    <name evidence="2" type="primary">Ptp10D_3</name>
    <name evidence="2" type="ORF">E2C01_044614</name>
</gene>
<dbReference type="InterPro" id="IPR029021">
    <property type="entry name" value="Prot-tyrosine_phosphatase-like"/>
</dbReference>
<evidence type="ECO:0000313" key="3">
    <source>
        <dbReference type="Proteomes" id="UP000324222"/>
    </source>
</evidence>
<comment type="caution">
    <text evidence="2">The sequence shown here is derived from an EMBL/GenBank/DDBJ whole genome shotgun (WGS) entry which is preliminary data.</text>
</comment>
<reference evidence="2 3" key="1">
    <citation type="submission" date="2019-05" db="EMBL/GenBank/DDBJ databases">
        <title>Another draft genome of Portunus trituberculatus and its Hox gene families provides insights of decapod evolution.</title>
        <authorList>
            <person name="Jeong J.-H."/>
            <person name="Song I."/>
            <person name="Kim S."/>
            <person name="Choi T."/>
            <person name="Kim D."/>
            <person name="Ryu S."/>
            <person name="Kim W."/>
        </authorList>
    </citation>
    <scope>NUCLEOTIDE SEQUENCE [LARGE SCALE GENOMIC DNA]</scope>
    <source>
        <tissue evidence="2">Muscle</tissue>
    </source>
</reference>
<dbReference type="GO" id="GO:0004725">
    <property type="term" value="F:protein tyrosine phosphatase activity"/>
    <property type="evidence" value="ECO:0007669"/>
    <property type="project" value="InterPro"/>
</dbReference>
<dbReference type="PROSITE" id="PS50055">
    <property type="entry name" value="TYR_PHOSPHATASE_PTP"/>
    <property type="match status" value="1"/>
</dbReference>
<dbReference type="OrthoDB" id="8609993at2759"/>
<proteinExistence type="predicted"/>
<feature type="domain" description="Tyrosine-protein phosphatase" evidence="1">
    <location>
        <begin position="1"/>
        <end position="50"/>
    </location>
</feature>
<dbReference type="PANTHER" id="PTHR19134:SF553">
    <property type="entry name" value="TYROSINE-PROTEIN PHOSPHATASE 10D-RELATED"/>
    <property type="match status" value="1"/>
</dbReference>
<dbReference type="Pfam" id="PF00102">
    <property type="entry name" value="Y_phosphatase"/>
    <property type="match status" value="1"/>
</dbReference>
<dbReference type="Gene3D" id="3.90.190.10">
    <property type="entry name" value="Protein tyrosine phosphatase superfamily"/>
    <property type="match status" value="1"/>
</dbReference>
<dbReference type="Proteomes" id="UP000324222">
    <property type="component" value="Unassembled WGS sequence"/>
</dbReference>
<dbReference type="AlphaFoldDB" id="A0A5B7FSL2"/>
<protein>
    <submittedName>
        <fullName evidence="2">Tyrosine-protein phosphatase 10D</fullName>
    </submittedName>
</protein>
<sequence>MRSISHFQFESWPDMGCPDTPDQLIKFVKAVKEAVPAQSAHVVVHCRSSIPSYTSVYSNTTWIKKVSHIFHMTFLQFYFCVKISIYTSRCSQVI</sequence>
<organism evidence="2 3">
    <name type="scientific">Portunus trituberculatus</name>
    <name type="common">Swimming crab</name>
    <name type="synonym">Neptunus trituberculatus</name>
    <dbReference type="NCBI Taxonomy" id="210409"/>
    <lineage>
        <taxon>Eukaryota</taxon>
        <taxon>Metazoa</taxon>
        <taxon>Ecdysozoa</taxon>
        <taxon>Arthropoda</taxon>
        <taxon>Crustacea</taxon>
        <taxon>Multicrustacea</taxon>
        <taxon>Malacostraca</taxon>
        <taxon>Eumalacostraca</taxon>
        <taxon>Eucarida</taxon>
        <taxon>Decapoda</taxon>
        <taxon>Pleocyemata</taxon>
        <taxon>Brachyura</taxon>
        <taxon>Eubrachyura</taxon>
        <taxon>Portunoidea</taxon>
        <taxon>Portunidae</taxon>
        <taxon>Portuninae</taxon>
        <taxon>Portunus</taxon>
    </lineage>
</organism>
<accession>A0A5B7FSL2</accession>
<dbReference type="PANTHER" id="PTHR19134">
    <property type="entry name" value="RECEPTOR-TYPE TYROSINE-PROTEIN PHOSPHATASE"/>
    <property type="match status" value="1"/>
</dbReference>
<dbReference type="InterPro" id="IPR000242">
    <property type="entry name" value="PTP_cat"/>
</dbReference>